<gene>
    <name evidence="16" type="ORF">MC7420_3050</name>
</gene>
<reference evidence="16 17" key="1">
    <citation type="submission" date="2008-07" db="EMBL/GenBank/DDBJ databases">
        <authorList>
            <person name="Tandeau de Marsac N."/>
            <person name="Ferriera S."/>
            <person name="Johnson J."/>
            <person name="Kravitz S."/>
            <person name="Beeson K."/>
            <person name="Sutton G."/>
            <person name="Rogers Y.-H."/>
            <person name="Friedman R."/>
            <person name="Frazier M."/>
            <person name="Venter J.C."/>
        </authorList>
    </citation>
    <scope>NUCLEOTIDE SEQUENCE [LARGE SCALE GENOMIC DNA]</scope>
    <source>
        <strain evidence="16 17">PCC 7420</strain>
    </source>
</reference>
<keyword evidence="7 10" id="KW-0535">Nitrogen fixation</keyword>
<dbReference type="Proteomes" id="UP000003835">
    <property type="component" value="Unassembled WGS sequence"/>
</dbReference>
<feature type="binding site" evidence="11">
    <location>
        <position position="147"/>
    </location>
    <ligand>
        <name>[2Fe-2S] cluster</name>
        <dbReference type="ChEBI" id="CHEBI:190135"/>
    </ligand>
</feature>
<dbReference type="eggNOG" id="COG2906">
    <property type="taxonomic scope" value="Bacteria"/>
</dbReference>
<feature type="binding site" evidence="11">
    <location>
        <position position="180"/>
    </location>
    <ligand>
        <name>[2Fe-2S] cluster</name>
        <dbReference type="ChEBI" id="CHEBI:190135"/>
    </ligand>
</feature>
<dbReference type="Pfam" id="PF01592">
    <property type="entry name" value="NifU_N"/>
    <property type="match status" value="1"/>
</dbReference>
<comment type="similarity">
    <text evidence="1 10">Belongs to the NifU family.</text>
</comment>
<dbReference type="Gene3D" id="1.10.10.1100">
    <property type="entry name" value="BFD-like [2Fe-2S]-binding domain"/>
    <property type="match status" value="1"/>
</dbReference>
<accession>B4VJP9</accession>
<evidence type="ECO:0000256" key="7">
    <source>
        <dbReference type="ARBA" id="ARBA00023231"/>
    </source>
</evidence>
<dbReference type="CDD" id="cd19947">
    <property type="entry name" value="NifU_Fer2_BFD-like"/>
    <property type="match status" value="1"/>
</dbReference>
<dbReference type="InterPro" id="IPR002871">
    <property type="entry name" value="NIF_FeS_clus_asmbl_NifU_N"/>
</dbReference>
<feature type="binding site" evidence="11">
    <location>
        <position position="145"/>
    </location>
    <ligand>
        <name>[2Fe-2S] cluster</name>
        <dbReference type="ChEBI" id="CHEBI:190135"/>
    </ligand>
</feature>
<comment type="cofactor">
    <cofactor evidence="8">
        <name>[2Fe-2S] cluster</name>
        <dbReference type="ChEBI" id="CHEBI:190135"/>
    </cofactor>
</comment>
<dbReference type="InterPro" id="IPR041854">
    <property type="entry name" value="BFD-like_2Fe2S-bd_dom_sf"/>
</dbReference>
<feature type="domain" description="NIF system FeS cluster assembly NifU C-terminal" evidence="13">
    <location>
        <begin position="246"/>
        <end position="312"/>
    </location>
</feature>
<comment type="cofactor">
    <cofactor evidence="11">
        <name>[2Fe-2S] cluster</name>
        <dbReference type="ChEBI" id="CHEBI:190135"/>
    </cofactor>
    <text evidence="11">Binds 1 [2Fe-2S] cluster per subunit.</text>
</comment>
<dbReference type="InterPro" id="IPR016217">
    <property type="entry name" value="N_fixation_NifU"/>
</dbReference>
<dbReference type="Pfam" id="PF01106">
    <property type="entry name" value="NifU"/>
    <property type="match status" value="1"/>
</dbReference>
<evidence type="ECO:0000256" key="9">
    <source>
        <dbReference type="ARBA" id="ARBA00049958"/>
    </source>
</evidence>
<evidence type="ECO:0000259" key="15">
    <source>
        <dbReference type="Pfam" id="PF04324"/>
    </source>
</evidence>
<feature type="binding site" evidence="11">
    <location>
        <position position="113"/>
    </location>
    <ligand>
        <name>Fe cation</name>
        <dbReference type="ChEBI" id="CHEBI:24875"/>
    </ligand>
</feature>
<keyword evidence="5 11" id="KW-0408">Iron</keyword>
<evidence type="ECO:0000259" key="13">
    <source>
        <dbReference type="Pfam" id="PF01106"/>
    </source>
</evidence>
<keyword evidence="4 11" id="KW-0479">Metal-binding</keyword>
<dbReference type="InterPro" id="IPR001075">
    <property type="entry name" value="NIF_FeS_clus_asmbl_NifU_C"/>
</dbReference>
<feature type="domain" description="NIF system FeS cluster assembly NifU N-terminal" evidence="14">
    <location>
        <begin position="4"/>
        <end position="132"/>
    </location>
</feature>
<dbReference type="InterPro" id="IPR007419">
    <property type="entry name" value="BFD-like_2Fe2S-bd_dom"/>
</dbReference>
<evidence type="ECO:0000313" key="17">
    <source>
        <dbReference type="Proteomes" id="UP000003835"/>
    </source>
</evidence>
<dbReference type="InterPro" id="IPR034904">
    <property type="entry name" value="FSCA_dom_sf"/>
</dbReference>
<dbReference type="Gene3D" id="3.30.300.130">
    <property type="entry name" value="Fe-S cluster assembly (FSCA)"/>
    <property type="match status" value="1"/>
</dbReference>
<dbReference type="GO" id="GO:0051537">
    <property type="term" value="F:2 iron, 2 sulfur cluster binding"/>
    <property type="evidence" value="ECO:0007669"/>
    <property type="project" value="UniProtKB-KW"/>
</dbReference>
<evidence type="ECO:0000259" key="14">
    <source>
        <dbReference type="Pfam" id="PF01592"/>
    </source>
</evidence>
<dbReference type="NCBIfam" id="TIGR02000">
    <property type="entry name" value="NifU_proper"/>
    <property type="match status" value="1"/>
</dbReference>
<evidence type="ECO:0000313" key="16">
    <source>
        <dbReference type="EMBL" id="EDX77726.1"/>
    </source>
</evidence>
<dbReference type="Pfam" id="PF04324">
    <property type="entry name" value="Fer2_BFD"/>
    <property type="match status" value="1"/>
</dbReference>
<keyword evidence="6 11" id="KW-0411">Iron-sulfur</keyword>
<evidence type="ECO:0000256" key="10">
    <source>
        <dbReference type="PIRNR" id="PIRNR000375"/>
    </source>
</evidence>
<dbReference type="PANTHER" id="PTHR10093">
    <property type="entry name" value="IRON-SULFUR CLUSTER ASSEMBLY ENZYME NIFU HOMOLOG"/>
    <property type="match status" value="1"/>
</dbReference>
<evidence type="ECO:0000256" key="1">
    <source>
        <dbReference type="ARBA" id="ARBA00006420"/>
    </source>
</evidence>
<dbReference type="PIRSF" id="PIRSF000375">
    <property type="entry name" value="NifU"/>
    <property type="match status" value="1"/>
</dbReference>
<dbReference type="Gene3D" id="3.90.1010.10">
    <property type="match status" value="1"/>
</dbReference>
<dbReference type="EMBL" id="DS989843">
    <property type="protein sequence ID" value="EDX77726.1"/>
    <property type="molecule type" value="Genomic_DNA"/>
</dbReference>
<dbReference type="eggNOG" id="COG0822">
    <property type="taxonomic scope" value="Bacteria"/>
</dbReference>
<dbReference type="InterPro" id="IPR010238">
    <property type="entry name" value="NIF_FeS_clus_asmbl_NifU"/>
</dbReference>
<evidence type="ECO:0000256" key="6">
    <source>
        <dbReference type="ARBA" id="ARBA00023014"/>
    </source>
</evidence>
<evidence type="ECO:0000256" key="3">
    <source>
        <dbReference type="ARBA" id="ARBA00022714"/>
    </source>
</evidence>
<evidence type="ECO:0000256" key="2">
    <source>
        <dbReference type="ARBA" id="ARBA00015278"/>
    </source>
</evidence>
<feature type="region of interest" description="Disordered" evidence="12">
    <location>
        <begin position="213"/>
        <end position="234"/>
    </location>
</feature>
<dbReference type="GO" id="GO:0005506">
    <property type="term" value="F:iron ion binding"/>
    <property type="evidence" value="ECO:0007669"/>
    <property type="project" value="InterPro"/>
</dbReference>
<evidence type="ECO:0000256" key="11">
    <source>
        <dbReference type="PIRSR" id="PIRSR000375-1"/>
    </source>
</evidence>
<dbReference type="GO" id="GO:0016226">
    <property type="term" value="P:iron-sulfur cluster assembly"/>
    <property type="evidence" value="ECO:0007669"/>
    <property type="project" value="InterPro"/>
</dbReference>
<dbReference type="SUPFAM" id="SSF82649">
    <property type="entry name" value="SufE/NifU"/>
    <property type="match status" value="1"/>
</dbReference>
<feature type="domain" description="BFD-like [2Fe-2S]-binding" evidence="15">
    <location>
        <begin position="143"/>
        <end position="192"/>
    </location>
</feature>
<comment type="cofactor">
    <cofactor evidence="11">
        <name>Fe cation</name>
        <dbReference type="ChEBI" id="CHEBI:24875"/>
    </cofactor>
    <text evidence="11">Binds 1 Fe cation per subunit.</text>
</comment>
<dbReference type="CDD" id="cd06664">
    <property type="entry name" value="IscU_like"/>
    <property type="match status" value="1"/>
</dbReference>
<dbReference type="RefSeq" id="WP_006098987.1">
    <property type="nucleotide sequence ID" value="NZ_DS989843.1"/>
</dbReference>
<feature type="binding site" evidence="11">
    <location>
        <position position="183"/>
    </location>
    <ligand>
        <name>[2Fe-2S] cluster</name>
        <dbReference type="ChEBI" id="CHEBI:190135"/>
    </ligand>
</feature>
<dbReference type="STRING" id="118168.MC7420_3050"/>
<evidence type="ECO:0000256" key="12">
    <source>
        <dbReference type="SAM" id="MobiDB-lite"/>
    </source>
</evidence>
<dbReference type="SUPFAM" id="SSF117916">
    <property type="entry name" value="Fe-S cluster assembly (FSCA) domain-like"/>
    <property type="match status" value="1"/>
</dbReference>
<feature type="compositionally biased region" description="Low complexity" evidence="12">
    <location>
        <begin position="214"/>
        <end position="225"/>
    </location>
</feature>
<name>B4VJP9_9CYAN</name>
<proteinExistence type="inferred from homology"/>
<comment type="function">
    <text evidence="9 10">May be involved in the formation or repair of [Fe-S] clusters present in iron-sulfur proteins.</text>
</comment>
<evidence type="ECO:0000256" key="5">
    <source>
        <dbReference type="ARBA" id="ARBA00023004"/>
    </source>
</evidence>
<evidence type="ECO:0000256" key="8">
    <source>
        <dbReference type="ARBA" id="ARBA00034078"/>
    </source>
</evidence>
<dbReference type="eggNOG" id="COG0694">
    <property type="taxonomic scope" value="Bacteria"/>
</dbReference>
<dbReference type="OrthoDB" id="9804157at2"/>
<keyword evidence="17" id="KW-1185">Reference proteome</keyword>
<evidence type="ECO:0000256" key="4">
    <source>
        <dbReference type="ARBA" id="ARBA00022723"/>
    </source>
</evidence>
<protein>
    <recommendedName>
        <fullName evidence="2 10">Nitrogen fixation protein NifU</fullName>
    </recommendedName>
</protein>
<sequence length="315" mass="33943">MWDYTDKVMDLFHNPHNMGAIATQDCTTTETIAVGEIGSIVCGDALRLYLRIDSTTDTILDARFQTFGCASAIASSSALTDLIKGMTVDQALQLTNREIASYLGGLPQEKMHCSVMGQEALEAAISDYKGIPVRPEEEDESPLVCSCFGVSSAKIKRLIRENHLTNAEEVTNYIKAGGGCGSCLAEIDDLVIEVTQEQETLNTAASLSAPIPQPAVATTTPSTSPVKEETSPPPATLTNLQKITLIQQVLETEIRPTLAYDGGDVELYDVEGDRVKVILKGSCDGCPSVMITLKMAIEKRLQERVSPNLMVEAVV</sequence>
<feature type="binding site" evidence="11">
    <location>
        <position position="69"/>
    </location>
    <ligand>
        <name>Fe cation</name>
        <dbReference type="ChEBI" id="CHEBI:24875"/>
    </ligand>
</feature>
<organism evidence="16 17">
    <name type="scientific">Coleofasciculus chthonoplastes PCC 7420</name>
    <dbReference type="NCBI Taxonomy" id="118168"/>
    <lineage>
        <taxon>Bacteria</taxon>
        <taxon>Bacillati</taxon>
        <taxon>Cyanobacteriota</taxon>
        <taxon>Cyanophyceae</taxon>
        <taxon>Coleofasciculales</taxon>
        <taxon>Coleofasciculaceae</taxon>
        <taxon>Coleofasciculus</taxon>
    </lineage>
</organism>
<dbReference type="HOGENOM" id="CLU_079283_0_0_3"/>
<feature type="binding site" evidence="11">
    <location>
        <position position="42"/>
    </location>
    <ligand>
        <name>Fe cation</name>
        <dbReference type="ChEBI" id="CHEBI:24875"/>
    </ligand>
</feature>
<dbReference type="AlphaFoldDB" id="B4VJP9"/>
<keyword evidence="3 11" id="KW-0001">2Fe-2S</keyword>